<dbReference type="InterPro" id="IPR002477">
    <property type="entry name" value="Peptidoglycan-bd-like"/>
</dbReference>
<evidence type="ECO:0000259" key="2">
    <source>
        <dbReference type="Pfam" id="PF01471"/>
    </source>
</evidence>
<comment type="caution">
    <text evidence="3">The sequence shown here is derived from an EMBL/GenBank/DDBJ whole genome shotgun (WGS) entry which is preliminary data.</text>
</comment>
<protein>
    <submittedName>
        <fullName evidence="3">Peptidoglycan-binding protein</fullName>
    </submittedName>
</protein>
<dbReference type="InterPro" id="IPR036365">
    <property type="entry name" value="PGBD-like_sf"/>
</dbReference>
<gene>
    <name evidence="3" type="ORF">H9Y04_32890</name>
</gene>
<feature type="domain" description="Peptidoglycan binding-like" evidence="2">
    <location>
        <begin position="69"/>
        <end position="124"/>
    </location>
</feature>
<feature type="region of interest" description="Disordered" evidence="1">
    <location>
        <begin position="29"/>
        <end position="53"/>
    </location>
</feature>
<keyword evidence="4" id="KW-1185">Reference proteome</keyword>
<proteinExistence type="predicted"/>
<organism evidence="3 4">
    <name type="scientific">Streptomyces polyasparticus</name>
    <dbReference type="NCBI Taxonomy" id="2767826"/>
    <lineage>
        <taxon>Bacteria</taxon>
        <taxon>Bacillati</taxon>
        <taxon>Actinomycetota</taxon>
        <taxon>Actinomycetes</taxon>
        <taxon>Kitasatosporales</taxon>
        <taxon>Streptomycetaceae</taxon>
        <taxon>Streptomyces</taxon>
    </lineage>
</organism>
<dbReference type="InterPro" id="IPR036366">
    <property type="entry name" value="PGBDSf"/>
</dbReference>
<dbReference type="PROSITE" id="PS51257">
    <property type="entry name" value="PROKAR_LIPOPROTEIN"/>
    <property type="match status" value="1"/>
</dbReference>
<evidence type="ECO:0000256" key="1">
    <source>
        <dbReference type="SAM" id="MobiDB-lite"/>
    </source>
</evidence>
<evidence type="ECO:0000313" key="3">
    <source>
        <dbReference type="EMBL" id="MBC9717336.1"/>
    </source>
</evidence>
<name>A0ABR7SPB9_9ACTN</name>
<dbReference type="Pfam" id="PF01471">
    <property type="entry name" value="PG_binding_1"/>
    <property type="match status" value="1"/>
</dbReference>
<sequence length="160" mass="17127">MTKWTTPAAALLTTGILALGLTACGGDDKGADKAADKAAAESLDPVPAPDPEEIVSKAAPKSLSKGATGYAVKCVQWGLNSVQDPNLTVDGDFGNKTVAAVRQFQRNNNLSADAIVGRQTGARLVRNVEDRHKRALQLKDTKRAQVYKDWLSKCRDQIPR</sequence>
<evidence type="ECO:0000313" key="4">
    <source>
        <dbReference type="Proteomes" id="UP000642284"/>
    </source>
</evidence>
<reference evidence="3 4" key="1">
    <citation type="submission" date="2020-08" db="EMBL/GenBank/DDBJ databases">
        <title>Genemic of Streptomyces polyaspartic.</title>
        <authorList>
            <person name="Liu W."/>
        </authorList>
    </citation>
    <scope>NUCLEOTIDE SEQUENCE [LARGE SCALE GENOMIC DNA]</scope>
    <source>
        <strain evidence="3 4">TRM66268-LWL</strain>
    </source>
</reference>
<dbReference type="SUPFAM" id="SSF47090">
    <property type="entry name" value="PGBD-like"/>
    <property type="match status" value="1"/>
</dbReference>
<dbReference type="Proteomes" id="UP000642284">
    <property type="component" value="Unassembled WGS sequence"/>
</dbReference>
<dbReference type="EMBL" id="JACTVJ010000018">
    <property type="protein sequence ID" value="MBC9717336.1"/>
    <property type="molecule type" value="Genomic_DNA"/>
</dbReference>
<feature type="compositionally biased region" description="Basic and acidic residues" evidence="1">
    <location>
        <begin position="29"/>
        <end position="39"/>
    </location>
</feature>
<accession>A0ABR7SPB9</accession>
<dbReference type="Gene3D" id="1.10.101.10">
    <property type="entry name" value="PGBD-like superfamily/PGBD"/>
    <property type="match status" value="1"/>
</dbReference>
<dbReference type="RefSeq" id="WP_187817751.1">
    <property type="nucleotide sequence ID" value="NZ_JACTVJ010000018.1"/>
</dbReference>